<keyword evidence="3" id="KW-1185">Reference proteome</keyword>
<dbReference type="Proteomes" id="UP000656548">
    <property type="component" value="Unassembled WGS sequence"/>
</dbReference>
<feature type="region of interest" description="Disordered" evidence="1">
    <location>
        <begin position="146"/>
        <end position="194"/>
    </location>
</feature>
<dbReference type="EMBL" id="JADBEJ010000001">
    <property type="protein sequence ID" value="MBE1572987.1"/>
    <property type="molecule type" value="Genomic_DNA"/>
</dbReference>
<evidence type="ECO:0000313" key="3">
    <source>
        <dbReference type="Proteomes" id="UP000656548"/>
    </source>
</evidence>
<proteinExistence type="predicted"/>
<organism evidence="2 3">
    <name type="scientific">Amycolatopsis roodepoortensis</name>
    <dbReference type="NCBI Taxonomy" id="700274"/>
    <lineage>
        <taxon>Bacteria</taxon>
        <taxon>Bacillati</taxon>
        <taxon>Actinomycetota</taxon>
        <taxon>Actinomycetes</taxon>
        <taxon>Pseudonocardiales</taxon>
        <taxon>Pseudonocardiaceae</taxon>
        <taxon>Amycolatopsis</taxon>
    </lineage>
</organism>
<evidence type="ECO:0000256" key="1">
    <source>
        <dbReference type="SAM" id="MobiDB-lite"/>
    </source>
</evidence>
<name>A0ABR9KX99_9PSEU</name>
<dbReference type="RefSeq" id="WP_192740906.1">
    <property type="nucleotide sequence ID" value="NZ_JADBEJ010000001.1"/>
</dbReference>
<evidence type="ECO:0000313" key="2">
    <source>
        <dbReference type="EMBL" id="MBE1572987.1"/>
    </source>
</evidence>
<protein>
    <submittedName>
        <fullName evidence="2">Uncharacterized protein</fullName>
    </submittedName>
</protein>
<gene>
    <name evidence="2" type="ORF">H4W30_000016</name>
</gene>
<accession>A0ABR9KX99</accession>
<reference evidence="2 3" key="1">
    <citation type="submission" date="2020-10" db="EMBL/GenBank/DDBJ databases">
        <title>Sequencing the genomes of 1000 actinobacteria strains.</title>
        <authorList>
            <person name="Klenk H.-P."/>
        </authorList>
    </citation>
    <scope>NUCLEOTIDE SEQUENCE [LARGE SCALE GENOMIC DNA]</scope>
    <source>
        <strain evidence="2 3">DSM 46661</strain>
    </source>
</reference>
<comment type="caution">
    <text evidence="2">The sequence shown here is derived from an EMBL/GenBank/DDBJ whole genome shotgun (WGS) entry which is preliminary data.</text>
</comment>
<sequence>MVEPLIALFGKKVVDTTADLLVAAGDRKTRRHDLSVEGAEPTSDLDLIVDYTLPYWRGAKAPVEVILRRIEGSGANLVVRMVLRETARLRLRRGTYDITATVLELSPVPDGAAKLHAVGTDRVWLGENRTRKVRIRPAPVLVQAPKPLKAKRSGAKPVMSKAPRKASAFPAPQHKLPDPPPGGQRIGQRSDKPPTLGHILNRMTCFACDSPATYHGFCLRHHSLILDILPRKSLPPQGAGPSC</sequence>